<proteinExistence type="predicted"/>
<dbReference type="GO" id="GO:0005829">
    <property type="term" value="C:cytosol"/>
    <property type="evidence" value="ECO:0000318"/>
    <property type="project" value="GO_Central"/>
</dbReference>
<dbReference type="InterPro" id="IPR052341">
    <property type="entry name" value="LOG_family_nucleotidases"/>
</dbReference>
<dbReference type="Gene3D" id="3.40.50.450">
    <property type="match status" value="1"/>
</dbReference>
<dbReference type="NCBIfam" id="TIGR00730">
    <property type="entry name" value="Rossman fold protein, TIGR00730 family"/>
    <property type="match status" value="1"/>
</dbReference>
<dbReference type="GO" id="GO:0016787">
    <property type="term" value="F:hydrolase activity"/>
    <property type="evidence" value="ECO:0007669"/>
    <property type="project" value="InterPro"/>
</dbReference>
<reference evidence="2" key="1">
    <citation type="journal article" date="2010" name="Nat. Biotechnol.">
        <title>Draft genome sequence of the oilseed species Ricinus communis.</title>
        <authorList>
            <person name="Chan A.P."/>
            <person name="Crabtree J."/>
            <person name="Zhao Q."/>
            <person name="Lorenzi H."/>
            <person name="Orvis J."/>
            <person name="Puiu D."/>
            <person name="Melake-Berhan A."/>
            <person name="Jones K.M."/>
            <person name="Redman J."/>
            <person name="Chen G."/>
            <person name="Cahoon E.B."/>
            <person name="Gedil M."/>
            <person name="Stanke M."/>
            <person name="Haas B.J."/>
            <person name="Wortman J.R."/>
            <person name="Fraser-Liggett C.M."/>
            <person name="Ravel J."/>
            <person name="Rabinowicz P.D."/>
        </authorList>
    </citation>
    <scope>NUCLEOTIDE SEQUENCE [LARGE SCALE GENOMIC DNA]</scope>
    <source>
        <strain evidence="2">cv. Hale</strain>
    </source>
</reference>
<organism evidence="1 2">
    <name type="scientific">Ricinus communis</name>
    <name type="common">Castor bean</name>
    <dbReference type="NCBI Taxonomy" id="3988"/>
    <lineage>
        <taxon>Eukaryota</taxon>
        <taxon>Viridiplantae</taxon>
        <taxon>Streptophyta</taxon>
        <taxon>Embryophyta</taxon>
        <taxon>Tracheophyta</taxon>
        <taxon>Spermatophyta</taxon>
        <taxon>Magnoliopsida</taxon>
        <taxon>eudicotyledons</taxon>
        <taxon>Gunneridae</taxon>
        <taxon>Pentapetalae</taxon>
        <taxon>rosids</taxon>
        <taxon>fabids</taxon>
        <taxon>Malpighiales</taxon>
        <taxon>Euphorbiaceae</taxon>
        <taxon>Acalyphoideae</taxon>
        <taxon>Acalypheae</taxon>
        <taxon>Ricinus</taxon>
    </lineage>
</organism>
<dbReference type="PANTHER" id="PTHR43393:SF3">
    <property type="entry name" value="LYSINE DECARBOXYLASE-LIKE PROTEIN"/>
    <property type="match status" value="1"/>
</dbReference>
<dbReference type="InterPro" id="IPR031100">
    <property type="entry name" value="LOG_fam"/>
</dbReference>
<dbReference type="GO" id="GO:0009691">
    <property type="term" value="P:cytokinin biosynthetic process"/>
    <property type="evidence" value="ECO:0007669"/>
    <property type="project" value="InterPro"/>
</dbReference>
<keyword evidence="2" id="KW-1185">Reference proteome</keyword>
<dbReference type="EMBL" id="EQ977593">
    <property type="protein sequence ID" value="EEF26320.1"/>
    <property type="molecule type" value="Genomic_DNA"/>
</dbReference>
<evidence type="ECO:0000313" key="1">
    <source>
        <dbReference type="EMBL" id="EEF26320.1"/>
    </source>
</evidence>
<dbReference type="InterPro" id="IPR005269">
    <property type="entry name" value="LOG"/>
</dbReference>
<dbReference type="InParanoid" id="B9TCU5"/>
<dbReference type="PANTHER" id="PTHR43393">
    <property type="entry name" value="CYTOKININ RIBOSIDE 5'-MONOPHOSPHATE PHOSPHORIBOHYDROLASE"/>
    <property type="match status" value="1"/>
</dbReference>
<accession>B9TCU5</accession>
<dbReference type="eggNOG" id="ENOG502QT54">
    <property type="taxonomic scope" value="Eukaryota"/>
</dbReference>
<dbReference type="GO" id="GO:0005634">
    <property type="term" value="C:nucleus"/>
    <property type="evidence" value="ECO:0007669"/>
    <property type="project" value="UniProtKB-ARBA"/>
</dbReference>
<protein>
    <submittedName>
        <fullName evidence="1">Uncharacterized protein</fullName>
    </submittedName>
</protein>
<dbReference type="SUPFAM" id="SSF102405">
    <property type="entry name" value="MCP/YpsA-like"/>
    <property type="match status" value="1"/>
</dbReference>
<dbReference type="Pfam" id="PF03641">
    <property type="entry name" value="Lysine_decarbox"/>
    <property type="match status" value="1"/>
</dbReference>
<gene>
    <name evidence="1" type="ORF">RCOM_1800830</name>
</gene>
<dbReference type="Proteomes" id="UP000008311">
    <property type="component" value="Unassembled WGS sequence"/>
</dbReference>
<name>B9TCU5_RICCO</name>
<evidence type="ECO:0000313" key="2">
    <source>
        <dbReference type="Proteomes" id="UP000008311"/>
    </source>
</evidence>
<dbReference type="AlphaFoldDB" id="B9TCU5"/>
<sequence length="412" mass="46060">MRLQLELMKAELMQQEQNIKATVVVFGSARAPDVAHAERQLQEIEELRAAEPDNVVLEETWRRAKKRAELSAYYTAAQEFARLATEHNLAHPEQEMTIVTGGGPGIMEAANRGAYECGGRSIGLNIILPMEQQPNPYITPELCFQFHYFALRKMHFLTRSKALVAFPGGYGTLDELFEALTLIQTGKARRVPVLLYGSDFWRKLVNWDYLLEMTCINPEDLDLFHFVDTPQQAWRKIVDFYQLPDEDDWGASGQECQACGLGHGGGAVVFLGMAEQTAVNVHPRWQQACVEHGPAQAAIVLEQRFPCGVLQDEVRRCGSELEGINGRRAIDQAVRLIGCPTSIRKVDLQKILRPQFFLGRVIGREERARSIRGREQGVEAAHVGAPDGVAPGISGKCQRGHCAEHLQFGLHH</sequence>